<evidence type="ECO:0000259" key="7">
    <source>
        <dbReference type="Pfam" id="PF18158"/>
    </source>
</evidence>
<protein>
    <submittedName>
        <fullName evidence="8">Similar to Putative acyl-CoA dehydrogenase AidB acc. no. P33224</fullName>
    </submittedName>
</protein>
<feature type="region of interest" description="Disordered" evidence="4">
    <location>
        <begin position="1"/>
        <end position="78"/>
    </location>
</feature>
<dbReference type="Proteomes" id="UP000018144">
    <property type="component" value="Unassembled WGS sequence"/>
</dbReference>
<dbReference type="GO" id="GO:0003995">
    <property type="term" value="F:acyl-CoA dehydrogenase activity"/>
    <property type="evidence" value="ECO:0007669"/>
    <property type="project" value="TreeGrafter"/>
</dbReference>
<dbReference type="Pfam" id="PF02770">
    <property type="entry name" value="Acyl-CoA_dh_M"/>
    <property type="match status" value="1"/>
</dbReference>
<dbReference type="InterPro" id="IPR041504">
    <property type="entry name" value="AidB_N"/>
</dbReference>
<dbReference type="Pfam" id="PF18158">
    <property type="entry name" value="AidB_N"/>
    <property type="match status" value="1"/>
</dbReference>
<organism evidence="8 9">
    <name type="scientific">Pyronema omphalodes (strain CBS 100304)</name>
    <name type="common">Pyronema confluens</name>
    <dbReference type="NCBI Taxonomy" id="1076935"/>
    <lineage>
        <taxon>Eukaryota</taxon>
        <taxon>Fungi</taxon>
        <taxon>Dikarya</taxon>
        <taxon>Ascomycota</taxon>
        <taxon>Pezizomycotina</taxon>
        <taxon>Pezizomycetes</taxon>
        <taxon>Pezizales</taxon>
        <taxon>Pyronemataceae</taxon>
        <taxon>Pyronema</taxon>
    </lineage>
</organism>
<keyword evidence="2" id="KW-0285">Flavoprotein</keyword>
<feature type="compositionally biased region" description="Polar residues" evidence="4">
    <location>
        <begin position="100"/>
        <end position="110"/>
    </location>
</feature>
<dbReference type="SUPFAM" id="SSF56645">
    <property type="entry name" value="Acyl-CoA dehydrogenase NM domain-like"/>
    <property type="match status" value="1"/>
</dbReference>
<dbReference type="InterPro" id="IPR052904">
    <property type="entry name" value="Acyl-CoA_dehydrogenase-like"/>
</dbReference>
<evidence type="ECO:0000256" key="4">
    <source>
        <dbReference type="SAM" id="MobiDB-lite"/>
    </source>
</evidence>
<feature type="region of interest" description="Disordered" evidence="4">
    <location>
        <begin position="255"/>
        <end position="277"/>
    </location>
</feature>
<name>U4L181_PYROM</name>
<feature type="compositionally biased region" description="Basic and acidic residues" evidence="4">
    <location>
        <begin position="35"/>
        <end position="53"/>
    </location>
</feature>
<proteinExistence type="inferred from homology"/>
<dbReference type="PANTHER" id="PTHR42707">
    <property type="entry name" value="ACYL-COA DEHYDROGENASE"/>
    <property type="match status" value="1"/>
</dbReference>
<sequence>MSRRASPPPTSASSGGTYYPPSTAPSVASRKQKKESRTGRQVEKPEEVVERQTQHHQPQQQQEQHHHQQTQQHQHQHIHNFQQQYNSNVHNTQHSHNHTQPRQQTHQHSSADAGFFQEAPRLGNQFTQDDGFQRTLTLYVPGEYVNALFHDLSHLGQSVISPEILHYLEDAERHPPELESHDAFAQRSDVLRTSEGWKKLLEIGAKEGCVAEGYDGRLGRIGQFARYYLFSPSSGLVTCPFAMTDGAARLLSRHLAPPNTPPSVNLPTPAETARRQEQETARRVFKRAYHRLISRHSSVRWTSGQWMTERPGGSDVSRSETTAIHEPIVGSEELGPWVINGYKFFSSATDADMTILLARTPNHKGLSCFYAPMKLANGERNGVRIIRLKKKLGTKPLPTAELELKGMRAWMVGEEGEGIREIATILNVTRVHNSIMAVASMRRALNVAKAYSRVRTVAGGRILSTVPLHLRTLAQMELLTRASTHLGFLTVHLLSLSENPATALPTPLIVPSGAATALLRFLTPLTKAVTAKMCLSVISESVEALGGIGYLENEEPLNLARLLRDAQVLSIWEGTTNVLINDLVTSLKRPSKAGGEERYYSVLNDFIQENLGNGGGNIRGDIGDILERAKVVIWTEWKKIEETIEAGSREELTANGRRLMWSLAYVVVGTMLLVDARRDGEASAVEAVKRWVLRREIGLNGERGQKAGENGTEGDTVLVFGDKAEVHKNGQHKL</sequence>
<dbReference type="InterPro" id="IPR006091">
    <property type="entry name" value="Acyl-CoA_Oxase/DH_mid-dom"/>
</dbReference>
<feature type="domain" description="Adaptive response protein AidB N-terminal" evidence="7">
    <location>
        <begin position="146"/>
        <end position="254"/>
    </location>
</feature>
<gene>
    <name evidence="8" type="ORF">PCON_08407</name>
</gene>
<reference evidence="8 9" key="1">
    <citation type="journal article" date="2013" name="PLoS Genet.">
        <title>The genome and development-dependent transcriptomes of Pyronema confluens: a window into fungal evolution.</title>
        <authorList>
            <person name="Traeger S."/>
            <person name="Altegoer F."/>
            <person name="Freitag M."/>
            <person name="Gabaldon T."/>
            <person name="Kempken F."/>
            <person name="Kumar A."/>
            <person name="Marcet-Houben M."/>
            <person name="Poggeler S."/>
            <person name="Stajich J.E."/>
            <person name="Nowrousian M."/>
        </authorList>
    </citation>
    <scope>NUCLEOTIDE SEQUENCE [LARGE SCALE GENOMIC DNA]</scope>
    <source>
        <strain evidence="9">CBS 100304</strain>
        <tissue evidence="8">Vegetative mycelium</tissue>
    </source>
</reference>
<dbReference type="PANTHER" id="PTHR42707:SF2">
    <property type="entry name" value="ACD11 DEHYDROGENASE"/>
    <property type="match status" value="1"/>
</dbReference>
<dbReference type="Gene3D" id="6.10.250.600">
    <property type="match status" value="1"/>
</dbReference>
<keyword evidence="9" id="KW-1185">Reference proteome</keyword>
<dbReference type="OrthoDB" id="10251155at2759"/>
<dbReference type="AlphaFoldDB" id="U4L181"/>
<dbReference type="eggNOG" id="KOG0137">
    <property type="taxonomic scope" value="Eukaryota"/>
</dbReference>
<dbReference type="OMA" id="FQGAMFM"/>
<evidence type="ECO:0000256" key="3">
    <source>
        <dbReference type="ARBA" id="ARBA00022827"/>
    </source>
</evidence>
<feature type="region of interest" description="Disordered" evidence="4">
    <location>
        <begin position="91"/>
        <end position="111"/>
    </location>
</feature>
<accession>U4L181</accession>
<evidence type="ECO:0000259" key="5">
    <source>
        <dbReference type="Pfam" id="PF00441"/>
    </source>
</evidence>
<evidence type="ECO:0000259" key="6">
    <source>
        <dbReference type="Pfam" id="PF02770"/>
    </source>
</evidence>
<evidence type="ECO:0000313" key="9">
    <source>
        <dbReference type="Proteomes" id="UP000018144"/>
    </source>
</evidence>
<dbReference type="InterPro" id="IPR036250">
    <property type="entry name" value="AcylCo_DH-like_C"/>
</dbReference>
<feature type="compositionally biased region" description="Low complexity" evidence="4">
    <location>
        <begin position="69"/>
        <end position="78"/>
    </location>
</feature>
<feature type="domain" description="Acyl-CoA oxidase/dehydrogenase middle" evidence="6">
    <location>
        <begin position="305"/>
        <end position="406"/>
    </location>
</feature>
<comment type="similarity">
    <text evidence="1">Belongs to the acyl-CoA dehydrogenase family.</text>
</comment>
<keyword evidence="3" id="KW-0274">FAD</keyword>
<evidence type="ECO:0000313" key="8">
    <source>
        <dbReference type="EMBL" id="CCX08814.1"/>
    </source>
</evidence>
<dbReference type="STRING" id="1076935.U4L181"/>
<dbReference type="Gene3D" id="1.20.140.10">
    <property type="entry name" value="Butyryl-CoA Dehydrogenase, subunit A, domain 3"/>
    <property type="match status" value="1"/>
</dbReference>
<dbReference type="Gene3D" id="2.40.110.20">
    <property type="match status" value="1"/>
</dbReference>
<dbReference type="EMBL" id="HF935432">
    <property type="protein sequence ID" value="CCX08814.1"/>
    <property type="molecule type" value="Genomic_DNA"/>
</dbReference>
<evidence type="ECO:0000256" key="1">
    <source>
        <dbReference type="ARBA" id="ARBA00009347"/>
    </source>
</evidence>
<evidence type="ECO:0000256" key="2">
    <source>
        <dbReference type="ARBA" id="ARBA00022630"/>
    </source>
</evidence>
<dbReference type="InterPro" id="IPR009100">
    <property type="entry name" value="AcylCoA_DH/oxidase_NM_dom_sf"/>
</dbReference>
<feature type="domain" description="Acyl-CoA dehydrogenase/oxidase C-terminal" evidence="5">
    <location>
        <begin position="416"/>
        <end position="584"/>
    </location>
</feature>
<feature type="compositionally biased region" description="Pro residues" evidence="4">
    <location>
        <begin position="1"/>
        <end position="10"/>
    </location>
</feature>
<dbReference type="InterPro" id="IPR009075">
    <property type="entry name" value="AcylCo_DH/oxidase_C"/>
</dbReference>
<dbReference type="SUPFAM" id="SSF47203">
    <property type="entry name" value="Acyl-CoA dehydrogenase C-terminal domain-like"/>
    <property type="match status" value="1"/>
</dbReference>
<dbReference type="Pfam" id="PF00441">
    <property type="entry name" value="Acyl-CoA_dh_1"/>
    <property type="match status" value="1"/>
</dbReference>